<protein>
    <recommendedName>
        <fullName evidence="3">Carboxypeptidase regulatory-like domain-containing protein</fullName>
    </recommendedName>
</protein>
<evidence type="ECO:0008006" key="3">
    <source>
        <dbReference type="Google" id="ProtNLM"/>
    </source>
</evidence>
<name>A0ABW8SP90_9CLOT</name>
<reference evidence="1 2" key="1">
    <citation type="submission" date="2024-11" db="EMBL/GenBank/DDBJ databases">
        <authorList>
            <person name="Heng Y.C."/>
            <person name="Lim A.C.H."/>
            <person name="Lee J.K.Y."/>
            <person name="Kittelmann S."/>
        </authorList>
    </citation>
    <scope>NUCLEOTIDE SEQUENCE [LARGE SCALE GENOMIC DNA]</scope>
    <source>
        <strain evidence="1 2">WILCCON 0269</strain>
    </source>
</reference>
<dbReference type="RefSeq" id="WP_406793819.1">
    <property type="nucleotide sequence ID" value="NZ_JBJHZX010000036.1"/>
</dbReference>
<sequence length="95" mass="9838">MANYRPKAVTVAASLADSGTAYNKDISTSTWGMFLLRGTALSPTGAAMQSGAVEVWESTAPTTGAAQHTTFTDATGRYGVTCKANVALVIKFFGV</sequence>
<dbReference type="EMBL" id="JBJHZX010000036">
    <property type="protein sequence ID" value="MFL0197714.1"/>
    <property type="molecule type" value="Genomic_DNA"/>
</dbReference>
<accession>A0ABW8SP90</accession>
<evidence type="ECO:0000313" key="1">
    <source>
        <dbReference type="EMBL" id="MFL0197714.1"/>
    </source>
</evidence>
<dbReference type="Proteomes" id="UP001623660">
    <property type="component" value="Unassembled WGS sequence"/>
</dbReference>
<evidence type="ECO:0000313" key="2">
    <source>
        <dbReference type="Proteomes" id="UP001623660"/>
    </source>
</evidence>
<keyword evidence="2" id="KW-1185">Reference proteome</keyword>
<gene>
    <name evidence="1" type="ORF">ACJDU8_19395</name>
</gene>
<comment type="caution">
    <text evidence="1">The sequence shown here is derived from an EMBL/GenBank/DDBJ whole genome shotgun (WGS) entry which is preliminary data.</text>
</comment>
<proteinExistence type="predicted"/>
<organism evidence="1 2">
    <name type="scientific">Candidatus Clostridium eludens</name>
    <dbReference type="NCBI Taxonomy" id="3381663"/>
    <lineage>
        <taxon>Bacteria</taxon>
        <taxon>Bacillati</taxon>
        <taxon>Bacillota</taxon>
        <taxon>Clostridia</taxon>
        <taxon>Eubacteriales</taxon>
        <taxon>Clostridiaceae</taxon>
        <taxon>Clostridium</taxon>
    </lineage>
</organism>